<evidence type="ECO:0000313" key="2">
    <source>
        <dbReference type="Proteomes" id="UP000284706"/>
    </source>
</evidence>
<keyword evidence="2" id="KW-1185">Reference proteome</keyword>
<protein>
    <submittedName>
        <fullName evidence="1">Uncharacterized protein</fullName>
    </submittedName>
</protein>
<dbReference type="EMBL" id="NHYE01005492">
    <property type="protein sequence ID" value="PPQ71693.1"/>
    <property type="molecule type" value="Genomic_DNA"/>
</dbReference>
<evidence type="ECO:0000313" key="1">
    <source>
        <dbReference type="EMBL" id="PPQ71693.1"/>
    </source>
</evidence>
<organism evidence="1 2">
    <name type="scientific">Gymnopilus dilepis</name>
    <dbReference type="NCBI Taxonomy" id="231916"/>
    <lineage>
        <taxon>Eukaryota</taxon>
        <taxon>Fungi</taxon>
        <taxon>Dikarya</taxon>
        <taxon>Basidiomycota</taxon>
        <taxon>Agaricomycotina</taxon>
        <taxon>Agaricomycetes</taxon>
        <taxon>Agaricomycetidae</taxon>
        <taxon>Agaricales</taxon>
        <taxon>Agaricineae</taxon>
        <taxon>Hymenogastraceae</taxon>
        <taxon>Gymnopilus</taxon>
    </lineage>
</organism>
<proteinExistence type="predicted"/>
<comment type="caution">
    <text evidence="1">The sequence shown here is derived from an EMBL/GenBank/DDBJ whole genome shotgun (WGS) entry which is preliminary data.</text>
</comment>
<gene>
    <name evidence="1" type="ORF">CVT26_007660</name>
</gene>
<dbReference type="InParanoid" id="A0A409VZN7"/>
<sequence length="224" mass="25657">MEHYLENPPDLLDRHSCLEGRRLRETGRTSSSRSRDVEHLMEFNCQFDFDKFTLVKRLAMASVVLQDWHGNDGTFGSWAEVGRVLRSAERYESSYVQGPSVSWYYGLNGENESLQRLGFQFILRADVNAVGTVGVPENFFRSHTHVGQSSSASVENGKTLSRPKFSFQQPSTPFFDTSDGSHFLLRLCDIMLSIELSTRIREEWRLFLDKKDSRQVDSSSTSPR</sequence>
<reference evidence="1 2" key="1">
    <citation type="journal article" date="2018" name="Evol. Lett.">
        <title>Horizontal gene cluster transfer increased hallucinogenic mushroom diversity.</title>
        <authorList>
            <person name="Reynolds H.T."/>
            <person name="Vijayakumar V."/>
            <person name="Gluck-Thaler E."/>
            <person name="Korotkin H.B."/>
            <person name="Matheny P.B."/>
            <person name="Slot J.C."/>
        </authorList>
    </citation>
    <scope>NUCLEOTIDE SEQUENCE [LARGE SCALE GENOMIC DNA]</scope>
    <source>
        <strain evidence="1 2">SRW20</strain>
    </source>
</reference>
<dbReference type="Proteomes" id="UP000284706">
    <property type="component" value="Unassembled WGS sequence"/>
</dbReference>
<accession>A0A409VZN7</accession>
<name>A0A409VZN7_9AGAR</name>
<dbReference type="AlphaFoldDB" id="A0A409VZN7"/>